<evidence type="ECO:0000256" key="4">
    <source>
        <dbReference type="ARBA" id="ARBA00023136"/>
    </source>
</evidence>
<keyword evidence="3 5" id="KW-1133">Transmembrane helix</keyword>
<dbReference type="OrthoDB" id="242866at2759"/>
<keyword evidence="4 5" id="KW-0472">Membrane</keyword>
<proteinExistence type="inferred from homology"/>
<feature type="transmembrane region" description="Helical" evidence="5">
    <location>
        <begin position="167"/>
        <end position="188"/>
    </location>
</feature>
<evidence type="ECO:0000256" key="2">
    <source>
        <dbReference type="ARBA" id="ARBA00022692"/>
    </source>
</evidence>
<evidence type="ECO:0000256" key="3">
    <source>
        <dbReference type="ARBA" id="ARBA00022989"/>
    </source>
</evidence>
<comment type="caution">
    <text evidence="7">The sequence shown here is derived from an EMBL/GenBank/DDBJ whole genome shotgun (WGS) entry which is preliminary data.</text>
</comment>
<feature type="transmembrane region" description="Helical" evidence="5">
    <location>
        <begin position="271"/>
        <end position="294"/>
    </location>
</feature>
<evidence type="ECO:0000256" key="5">
    <source>
        <dbReference type="RuleBase" id="RU363122"/>
    </source>
</evidence>
<name>A0A6G0SZ38_APHGL</name>
<keyword evidence="5" id="KW-0813">Transport</keyword>
<evidence type="ECO:0000313" key="7">
    <source>
        <dbReference type="EMBL" id="KAE9523418.1"/>
    </source>
</evidence>
<keyword evidence="8" id="KW-1185">Reference proteome</keyword>
<dbReference type="PANTHER" id="PTHR10687:SF2">
    <property type="entry name" value="SECRETORY CARRIER-ASSOCIATED MEMBRANE PROTEIN"/>
    <property type="match status" value="1"/>
</dbReference>
<feature type="region of interest" description="Disordered" evidence="6">
    <location>
        <begin position="1"/>
        <end position="29"/>
    </location>
</feature>
<dbReference type="InterPro" id="IPR007273">
    <property type="entry name" value="SCAMP"/>
</dbReference>
<dbReference type="AlphaFoldDB" id="A0A6G0SZ38"/>
<dbReference type="GO" id="GO:0032588">
    <property type="term" value="C:trans-Golgi network membrane"/>
    <property type="evidence" value="ECO:0007669"/>
    <property type="project" value="TreeGrafter"/>
</dbReference>
<dbReference type="GO" id="GO:0055038">
    <property type="term" value="C:recycling endosome membrane"/>
    <property type="evidence" value="ECO:0007669"/>
    <property type="project" value="TreeGrafter"/>
</dbReference>
<comment type="similarity">
    <text evidence="5">Belongs to the SCAMP family.</text>
</comment>
<evidence type="ECO:0000256" key="6">
    <source>
        <dbReference type="SAM" id="MobiDB-lite"/>
    </source>
</evidence>
<comment type="subcellular location">
    <subcellularLocation>
        <location evidence="1 5">Membrane</location>
        <topology evidence="1 5">Multi-pass membrane protein</topology>
    </subcellularLocation>
</comment>
<evidence type="ECO:0000313" key="8">
    <source>
        <dbReference type="Proteomes" id="UP000475862"/>
    </source>
</evidence>
<dbReference type="EMBL" id="VYZN01000079">
    <property type="protein sequence ID" value="KAE9523418.1"/>
    <property type="molecule type" value="Genomic_DNA"/>
</dbReference>
<dbReference type="GO" id="GO:0015031">
    <property type="term" value="P:protein transport"/>
    <property type="evidence" value="ECO:0007669"/>
    <property type="project" value="InterPro"/>
</dbReference>
<sequence length="335" mass="37450">MAEPDENPFGDPTPSVGHPFQDPSVKELTNNKVQSLIEDFNPFGKDQNVVNNAKPPVRGAANPPLNSMPAVMSPTQEYPVTPQVAPTYGRTTGDMSADLLARKAELDRRQAELDKREEELRTASINVRQNNWPPLPKGFCYQPCFYLDISVEIPPDFQHVVRQLYYLWLYHTGLLACNVLIGTLLLFLTGAIATFIFSIVYAGILVPLSFLFWFRPGYKAFRDDSSFNFMLYFFVFCIQFVIAVVQALGTYESGYCGLFMAVRLYEDAHPFLGTLVTLMGIAFSLGATMDFLLLTKIHRIYRSSGASFAKAQEEFRSGVISSGAVSNVIASNIRF</sequence>
<feature type="transmembrane region" description="Helical" evidence="5">
    <location>
        <begin position="194"/>
        <end position="214"/>
    </location>
</feature>
<gene>
    <name evidence="7" type="ORF">AGLY_015970</name>
</gene>
<dbReference type="Proteomes" id="UP000475862">
    <property type="component" value="Unassembled WGS sequence"/>
</dbReference>
<protein>
    <recommendedName>
        <fullName evidence="5">Secretory carrier-associated membrane protein</fullName>
        <shortName evidence="5">Secretory carrier membrane protein</shortName>
    </recommendedName>
</protein>
<reference evidence="7 8" key="1">
    <citation type="submission" date="2019-08" db="EMBL/GenBank/DDBJ databases">
        <title>The genome of the soybean aphid Biotype 1, its phylome, world population structure and adaptation to the North American continent.</title>
        <authorList>
            <person name="Giordano R."/>
            <person name="Donthu R.K."/>
            <person name="Hernandez A.G."/>
            <person name="Wright C.L."/>
            <person name="Zimin A.V."/>
        </authorList>
    </citation>
    <scope>NUCLEOTIDE SEQUENCE [LARGE SCALE GENOMIC DNA]</scope>
    <source>
        <tissue evidence="7">Whole aphids</tissue>
    </source>
</reference>
<organism evidence="7 8">
    <name type="scientific">Aphis glycines</name>
    <name type="common">Soybean aphid</name>
    <dbReference type="NCBI Taxonomy" id="307491"/>
    <lineage>
        <taxon>Eukaryota</taxon>
        <taxon>Metazoa</taxon>
        <taxon>Ecdysozoa</taxon>
        <taxon>Arthropoda</taxon>
        <taxon>Hexapoda</taxon>
        <taxon>Insecta</taxon>
        <taxon>Pterygota</taxon>
        <taxon>Neoptera</taxon>
        <taxon>Paraneoptera</taxon>
        <taxon>Hemiptera</taxon>
        <taxon>Sternorrhyncha</taxon>
        <taxon>Aphidomorpha</taxon>
        <taxon>Aphidoidea</taxon>
        <taxon>Aphididae</taxon>
        <taxon>Aphidini</taxon>
        <taxon>Aphis</taxon>
        <taxon>Aphis</taxon>
    </lineage>
</organism>
<dbReference type="Pfam" id="PF04144">
    <property type="entry name" value="SCAMP"/>
    <property type="match status" value="1"/>
</dbReference>
<feature type="transmembrane region" description="Helical" evidence="5">
    <location>
        <begin position="226"/>
        <end position="251"/>
    </location>
</feature>
<keyword evidence="2 5" id="KW-0812">Transmembrane</keyword>
<evidence type="ECO:0000256" key="1">
    <source>
        <dbReference type="ARBA" id="ARBA00004141"/>
    </source>
</evidence>
<accession>A0A6G0SZ38</accession>
<dbReference type="PANTHER" id="PTHR10687">
    <property type="entry name" value="SECRETORY CARRIER-ASSOCIATED MEMBRANE PROTEIN SCAMP"/>
    <property type="match status" value="1"/>
</dbReference>